<dbReference type="InterPro" id="IPR036568">
    <property type="entry name" value="GGCT-like_sf"/>
</dbReference>
<organism evidence="5 6">
    <name type="scientific">Hypsizygus marmoreus</name>
    <name type="common">White beech mushroom</name>
    <name type="synonym">Agaricus marmoreus</name>
    <dbReference type="NCBI Taxonomy" id="39966"/>
    <lineage>
        <taxon>Eukaryota</taxon>
        <taxon>Fungi</taxon>
        <taxon>Dikarya</taxon>
        <taxon>Basidiomycota</taxon>
        <taxon>Agaricomycotina</taxon>
        <taxon>Agaricomycetes</taxon>
        <taxon>Agaricomycetidae</taxon>
        <taxon>Agaricales</taxon>
        <taxon>Tricholomatineae</taxon>
        <taxon>Lyophyllaceae</taxon>
        <taxon>Hypsizygus</taxon>
    </lineage>
</organism>
<dbReference type="Proteomes" id="UP000076154">
    <property type="component" value="Unassembled WGS sequence"/>
</dbReference>
<dbReference type="Pfam" id="PF06094">
    <property type="entry name" value="GGACT"/>
    <property type="match status" value="1"/>
</dbReference>
<dbReference type="InterPro" id="IPR013024">
    <property type="entry name" value="GGCT-like"/>
</dbReference>
<dbReference type="InParanoid" id="A0A369JLA7"/>
<keyword evidence="2" id="KW-0808">Transferase</keyword>
<dbReference type="InterPro" id="IPR045038">
    <property type="entry name" value="AIG2-like"/>
</dbReference>
<evidence type="ECO:0000313" key="5">
    <source>
        <dbReference type="EMBL" id="RDB21990.1"/>
    </source>
</evidence>
<evidence type="ECO:0000313" key="6">
    <source>
        <dbReference type="Proteomes" id="UP000076154"/>
    </source>
</evidence>
<evidence type="ECO:0000256" key="2">
    <source>
        <dbReference type="ARBA" id="ARBA00022679"/>
    </source>
</evidence>
<feature type="domain" description="Gamma-glutamylcyclotransferase AIG2-like" evidence="4">
    <location>
        <begin position="33"/>
        <end position="135"/>
    </location>
</feature>
<evidence type="ECO:0000256" key="3">
    <source>
        <dbReference type="ARBA" id="ARBA00030602"/>
    </source>
</evidence>
<dbReference type="PANTHER" id="PTHR31544:SF4">
    <property type="entry name" value="GAMMA-GLUTAMYLCYCLOTRANSFERASE-RELATED"/>
    <property type="match status" value="1"/>
</dbReference>
<proteinExistence type="inferred from homology"/>
<dbReference type="EMBL" id="LUEZ02000053">
    <property type="protein sequence ID" value="RDB21990.1"/>
    <property type="molecule type" value="Genomic_DNA"/>
</dbReference>
<dbReference type="PANTHER" id="PTHR31544">
    <property type="entry name" value="AIG2-LIKE PROTEIN D"/>
    <property type="match status" value="1"/>
</dbReference>
<gene>
    <name evidence="5" type="ORF">Hypma_010832</name>
</gene>
<dbReference type="Gene3D" id="3.10.490.10">
    <property type="entry name" value="Gamma-glutamyl cyclotransferase-like"/>
    <property type="match status" value="2"/>
</dbReference>
<evidence type="ECO:0000259" key="4">
    <source>
        <dbReference type="Pfam" id="PF06094"/>
    </source>
</evidence>
<dbReference type="AlphaFoldDB" id="A0A369JLA7"/>
<dbReference type="SUPFAM" id="SSF110857">
    <property type="entry name" value="Gamma-glutamyl cyclotransferase-like"/>
    <property type="match status" value="2"/>
</dbReference>
<dbReference type="InterPro" id="IPR009288">
    <property type="entry name" value="AIG2-like_dom"/>
</dbReference>
<keyword evidence="6" id="KW-1185">Reference proteome</keyword>
<comment type="caution">
    <text evidence="5">The sequence shown here is derived from an EMBL/GenBank/DDBJ whole genome shotgun (WGS) entry which is preliminary data.</text>
</comment>
<name>A0A369JLA7_HYPMA</name>
<dbReference type="GO" id="GO:0016740">
    <property type="term" value="F:transferase activity"/>
    <property type="evidence" value="ECO:0007669"/>
    <property type="project" value="UniProtKB-KW"/>
</dbReference>
<protein>
    <recommendedName>
        <fullName evidence="3">Putative gamma-glutamylcyclotransferase</fullName>
    </recommendedName>
</protein>
<dbReference type="CDD" id="cd06661">
    <property type="entry name" value="GGCT_like"/>
    <property type="match status" value="1"/>
</dbReference>
<accession>A0A369JLA7</accession>
<reference evidence="5" key="1">
    <citation type="submission" date="2018-04" db="EMBL/GenBank/DDBJ databases">
        <title>Whole genome sequencing of Hypsizygus marmoreus.</title>
        <authorList>
            <person name="Choi I.-G."/>
            <person name="Min B."/>
            <person name="Kim J.-G."/>
            <person name="Kim S."/>
            <person name="Oh Y.-L."/>
            <person name="Kong W.-S."/>
            <person name="Park H."/>
            <person name="Jeong J."/>
            <person name="Song E.-S."/>
        </authorList>
    </citation>
    <scope>NUCLEOTIDE SEQUENCE [LARGE SCALE GENOMIC DNA]</scope>
    <source>
        <strain evidence="5">51987-8</strain>
    </source>
</reference>
<sequence length="309" mass="35297">MYHNPTEMQERFLASYKDKNFLKTPEPLPPPKYFFYGTLASPATLQQVLGLDQLPTLTDAVIHGYFLKRWGPYLALVRDPDRNIEMQVKGKVYTLTQKEHKAILQDYEGPTYKLVPCRAEHDGIPFLSYVFVWNGPLGELEDLDGRQHCPTKMHPQSSLPPTIPSDQRVGTGRSVMQEKFRQAAMDPNFAELSKPPPWRPEVFFLYGALADPAFLQRLLSLPEVPTFGEATILNAVMKRWGAFPVLTKMDVPNPNLLVTGKIYTVTKEEHVARLTQFVGPNFRLAPCLIKGDDILYIFRPTIRNWFYGV</sequence>
<evidence type="ECO:0000256" key="1">
    <source>
        <dbReference type="ARBA" id="ARBA00008861"/>
    </source>
</evidence>
<comment type="similarity">
    <text evidence="1">Belongs to the gamma-glutamylcyclotransferase family.</text>
</comment>